<keyword evidence="3" id="KW-1185">Reference proteome</keyword>
<feature type="coiled-coil region" evidence="1">
    <location>
        <begin position="88"/>
        <end position="115"/>
    </location>
</feature>
<evidence type="ECO:0000313" key="2">
    <source>
        <dbReference type="EMBL" id="RYR34485.1"/>
    </source>
</evidence>
<proteinExistence type="predicted"/>
<comment type="caution">
    <text evidence="2">The sequence shown here is derived from an EMBL/GenBank/DDBJ whole genome shotgun (WGS) entry which is preliminary data.</text>
</comment>
<accession>A0A445B740</accession>
<evidence type="ECO:0000313" key="3">
    <source>
        <dbReference type="Proteomes" id="UP000289738"/>
    </source>
</evidence>
<dbReference type="AlphaFoldDB" id="A0A445B740"/>
<gene>
    <name evidence="2" type="ORF">Ahy_A10g049415</name>
</gene>
<reference evidence="2 3" key="1">
    <citation type="submission" date="2019-01" db="EMBL/GenBank/DDBJ databases">
        <title>Sequencing of cultivated peanut Arachis hypogaea provides insights into genome evolution and oil improvement.</title>
        <authorList>
            <person name="Chen X."/>
        </authorList>
    </citation>
    <scope>NUCLEOTIDE SEQUENCE [LARGE SCALE GENOMIC DNA]</scope>
    <source>
        <strain evidence="3">cv. Fuhuasheng</strain>
        <tissue evidence="2">Leaves</tissue>
    </source>
</reference>
<dbReference type="EMBL" id="SDMP01000010">
    <property type="protein sequence ID" value="RYR34485.1"/>
    <property type="molecule type" value="Genomic_DNA"/>
</dbReference>
<dbReference type="Proteomes" id="UP000289738">
    <property type="component" value="Chromosome A10"/>
</dbReference>
<organism evidence="2 3">
    <name type="scientific">Arachis hypogaea</name>
    <name type="common">Peanut</name>
    <dbReference type="NCBI Taxonomy" id="3818"/>
    <lineage>
        <taxon>Eukaryota</taxon>
        <taxon>Viridiplantae</taxon>
        <taxon>Streptophyta</taxon>
        <taxon>Embryophyta</taxon>
        <taxon>Tracheophyta</taxon>
        <taxon>Spermatophyta</taxon>
        <taxon>Magnoliopsida</taxon>
        <taxon>eudicotyledons</taxon>
        <taxon>Gunneridae</taxon>
        <taxon>Pentapetalae</taxon>
        <taxon>rosids</taxon>
        <taxon>fabids</taxon>
        <taxon>Fabales</taxon>
        <taxon>Fabaceae</taxon>
        <taxon>Papilionoideae</taxon>
        <taxon>50 kb inversion clade</taxon>
        <taxon>dalbergioids sensu lato</taxon>
        <taxon>Dalbergieae</taxon>
        <taxon>Pterocarpus clade</taxon>
        <taxon>Arachis</taxon>
    </lineage>
</organism>
<keyword evidence="1" id="KW-0175">Coiled coil</keyword>
<protein>
    <submittedName>
        <fullName evidence="2">Uncharacterized protein</fullName>
    </submittedName>
</protein>
<evidence type="ECO:0000256" key="1">
    <source>
        <dbReference type="SAM" id="Coils"/>
    </source>
</evidence>
<name>A0A445B740_ARAHY</name>
<sequence>MLFELNLQAATKENNEPPTQVEMFVKTRQSTKGKSLDEDTLDVIIHLQAKNKKSKELAIKEKTGQVQCHKRITTPTLLKKNKKIAILKQQHVTEKETLEGKVDVIEKEVDEIKSLVKIMLQQKYSGADLEMLAAQLGSTSDNPNNDANEEVLFVVKVSVSYHILNNG</sequence>